<organism evidence="1 2">
    <name type="scientific">Lapidilactobacillus gannanensis</name>
    <dbReference type="NCBI Taxonomy" id="2486002"/>
    <lineage>
        <taxon>Bacteria</taxon>
        <taxon>Bacillati</taxon>
        <taxon>Bacillota</taxon>
        <taxon>Bacilli</taxon>
        <taxon>Lactobacillales</taxon>
        <taxon>Lactobacillaceae</taxon>
        <taxon>Lapidilactobacillus</taxon>
    </lineage>
</organism>
<gene>
    <name evidence="1" type="ORF">ACFQ4R_02650</name>
</gene>
<evidence type="ECO:0000313" key="1">
    <source>
        <dbReference type="EMBL" id="MFD1410526.1"/>
    </source>
</evidence>
<sequence>MNFGSTVHVSNDGQAAIITLSNYMTNYNDMKAVVGQLEEFVFTASNK</sequence>
<dbReference type="Proteomes" id="UP001597191">
    <property type="component" value="Unassembled WGS sequence"/>
</dbReference>
<proteinExistence type="predicted"/>
<reference evidence="2" key="1">
    <citation type="journal article" date="2019" name="Int. J. Syst. Evol. Microbiol.">
        <title>The Global Catalogue of Microorganisms (GCM) 10K type strain sequencing project: providing services to taxonomists for standard genome sequencing and annotation.</title>
        <authorList>
            <consortium name="The Broad Institute Genomics Platform"/>
            <consortium name="The Broad Institute Genome Sequencing Center for Infectious Disease"/>
            <person name="Wu L."/>
            <person name="Ma J."/>
        </authorList>
    </citation>
    <scope>NUCLEOTIDE SEQUENCE [LARGE SCALE GENOMIC DNA]</scope>
    <source>
        <strain evidence="2">CCM 8937</strain>
    </source>
</reference>
<comment type="caution">
    <text evidence="1">The sequence shown here is derived from an EMBL/GenBank/DDBJ whole genome shotgun (WGS) entry which is preliminary data.</text>
</comment>
<name>A0ABW4BL18_9LACO</name>
<protein>
    <submittedName>
        <fullName evidence="1">Uncharacterized protein</fullName>
    </submittedName>
</protein>
<dbReference type="EMBL" id="JBHTOH010000016">
    <property type="protein sequence ID" value="MFD1410526.1"/>
    <property type="molecule type" value="Genomic_DNA"/>
</dbReference>
<keyword evidence="2" id="KW-1185">Reference proteome</keyword>
<accession>A0ABW4BL18</accession>
<evidence type="ECO:0000313" key="2">
    <source>
        <dbReference type="Proteomes" id="UP001597191"/>
    </source>
</evidence>
<dbReference type="RefSeq" id="WP_164509169.1">
    <property type="nucleotide sequence ID" value="NZ_JBHTOH010000016.1"/>
</dbReference>